<dbReference type="Gene3D" id="1.10.510.10">
    <property type="entry name" value="Transferase(Phosphotransferase) domain 1"/>
    <property type="match status" value="1"/>
</dbReference>
<dbReference type="GO" id="GO:0005634">
    <property type="term" value="C:nucleus"/>
    <property type="evidence" value="ECO:0007669"/>
    <property type="project" value="TreeGrafter"/>
</dbReference>
<protein>
    <recommendedName>
        <fullName evidence="1">non-specific serine/threonine protein kinase</fullName>
        <ecNumber evidence="1">2.7.11.1</ecNumber>
    </recommendedName>
</protein>
<keyword evidence="4" id="KW-0547">Nucleotide-binding</keyword>
<comment type="catalytic activity">
    <reaction evidence="8">
        <text>L-seryl-[protein] + ATP = O-phospho-L-seryl-[protein] + ADP + H(+)</text>
        <dbReference type="Rhea" id="RHEA:17989"/>
        <dbReference type="Rhea" id="RHEA-COMP:9863"/>
        <dbReference type="Rhea" id="RHEA-COMP:11604"/>
        <dbReference type="ChEBI" id="CHEBI:15378"/>
        <dbReference type="ChEBI" id="CHEBI:29999"/>
        <dbReference type="ChEBI" id="CHEBI:30616"/>
        <dbReference type="ChEBI" id="CHEBI:83421"/>
        <dbReference type="ChEBI" id="CHEBI:456216"/>
        <dbReference type="EC" id="2.7.11.1"/>
    </reaction>
</comment>
<evidence type="ECO:0000256" key="7">
    <source>
        <dbReference type="ARBA" id="ARBA00047899"/>
    </source>
</evidence>
<dbReference type="GO" id="GO:0051726">
    <property type="term" value="P:regulation of cell cycle"/>
    <property type="evidence" value="ECO:0007669"/>
    <property type="project" value="TreeGrafter"/>
</dbReference>
<gene>
    <name evidence="10" type="ORF">TBIB3V08_LOCUS4761</name>
</gene>
<comment type="catalytic activity">
    <reaction evidence="7">
        <text>L-threonyl-[protein] + ATP = O-phospho-L-threonyl-[protein] + ADP + H(+)</text>
        <dbReference type="Rhea" id="RHEA:46608"/>
        <dbReference type="Rhea" id="RHEA-COMP:11060"/>
        <dbReference type="Rhea" id="RHEA-COMP:11605"/>
        <dbReference type="ChEBI" id="CHEBI:15378"/>
        <dbReference type="ChEBI" id="CHEBI:30013"/>
        <dbReference type="ChEBI" id="CHEBI:30616"/>
        <dbReference type="ChEBI" id="CHEBI:61977"/>
        <dbReference type="ChEBI" id="CHEBI:456216"/>
        <dbReference type="EC" id="2.7.11.1"/>
    </reaction>
</comment>
<dbReference type="InterPro" id="IPR045216">
    <property type="entry name" value="CK2_alpha"/>
</dbReference>
<keyword evidence="5" id="KW-0418">Kinase</keyword>
<evidence type="ECO:0000256" key="5">
    <source>
        <dbReference type="ARBA" id="ARBA00022777"/>
    </source>
</evidence>
<keyword evidence="3" id="KW-0808">Transferase</keyword>
<dbReference type="SUPFAM" id="SSF56112">
    <property type="entry name" value="Protein kinase-like (PK-like)"/>
    <property type="match status" value="1"/>
</dbReference>
<dbReference type="InterPro" id="IPR011009">
    <property type="entry name" value="Kinase-like_dom_sf"/>
</dbReference>
<dbReference type="EC" id="2.7.11.1" evidence="1"/>
<evidence type="ECO:0000256" key="2">
    <source>
        <dbReference type="ARBA" id="ARBA00022527"/>
    </source>
</evidence>
<evidence type="ECO:0000256" key="4">
    <source>
        <dbReference type="ARBA" id="ARBA00022741"/>
    </source>
</evidence>
<dbReference type="PANTHER" id="PTHR24054">
    <property type="entry name" value="CASEIN KINASE II SUBUNIT ALPHA"/>
    <property type="match status" value="1"/>
</dbReference>
<evidence type="ECO:0000256" key="3">
    <source>
        <dbReference type="ARBA" id="ARBA00022679"/>
    </source>
</evidence>
<evidence type="ECO:0000256" key="6">
    <source>
        <dbReference type="ARBA" id="ARBA00022840"/>
    </source>
</evidence>
<dbReference type="GO" id="GO:0005956">
    <property type="term" value="C:protein kinase CK2 complex"/>
    <property type="evidence" value="ECO:0007669"/>
    <property type="project" value="TreeGrafter"/>
</dbReference>
<dbReference type="GO" id="GO:0004674">
    <property type="term" value="F:protein serine/threonine kinase activity"/>
    <property type="evidence" value="ECO:0007669"/>
    <property type="project" value="UniProtKB-KW"/>
</dbReference>
<keyword evidence="6" id="KW-0067">ATP-binding</keyword>
<dbReference type="EMBL" id="OD565666">
    <property type="protein sequence ID" value="CAD7442325.1"/>
    <property type="molecule type" value="Genomic_DNA"/>
</dbReference>
<feature type="region of interest" description="Disordered" evidence="9">
    <location>
        <begin position="159"/>
        <end position="182"/>
    </location>
</feature>
<evidence type="ECO:0000313" key="10">
    <source>
        <dbReference type="EMBL" id="CAD7442325.1"/>
    </source>
</evidence>
<dbReference type="GO" id="GO:0005524">
    <property type="term" value="F:ATP binding"/>
    <property type="evidence" value="ECO:0007669"/>
    <property type="project" value="UniProtKB-KW"/>
</dbReference>
<reference evidence="10" key="1">
    <citation type="submission" date="2020-11" db="EMBL/GenBank/DDBJ databases">
        <authorList>
            <person name="Tran Van P."/>
        </authorList>
    </citation>
    <scope>NUCLEOTIDE SEQUENCE</scope>
</reference>
<dbReference type="GO" id="GO:0005829">
    <property type="term" value="C:cytosol"/>
    <property type="evidence" value="ECO:0007669"/>
    <property type="project" value="TreeGrafter"/>
</dbReference>
<accession>A0A7R9EXM9</accession>
<evidence type="ECO:0000256" key="8">
    <source>
        <dbReference type="ARBA" id="ARBA00048679"/>
    </source>
</evidence>
<evidence type="ECO:0000256" key="9">
    <source>
        <dbReference type="SAM" id="MobiDB-lite"/>
    </source>
</evidence>
<evidence type="ECO:0000256" key="1">
    <source>
        <dbReference type="ARBA" id="ARBA00012513"/>
    </source>
</evidence>
<dbReference type="PANTHER" id="PTHR24054:SF0">
    <property type="entry name" value="CASEIN KINASE II SUBUNIT ALPHA"/>
    <property type="match status" value="1"/>
</dbReference>
<organism evidence="10">
    <name type="scientific">Timema bartmani</name>
    <dbReference type="NCBI Taxonomy" id="61472"/>
    <lineage>
        <taxon>Eukaryota</taxon>
        <taxon>Metazoa</taxon>
        <taxon>Ecdysozoa</taxon>
        <taxon>Arthropoda</taxon>
        <taxon>Hexapoda</taxon>
        <taxon>Insecta</taxon>
        <taxon>Pterygota</taxon>
        <taxon>Neoptera</taxon>
        <taxon>Polyneoptera</taxon>
        <taxon>Phasmatodea</taxon>
        <taxon>Timematodea</taxon>
        <taxon>Timematoidea</taxon>
        <taxon>Timematidae</taxon>
        <taxon>Timema</taxon>
    </lineage>
</organism>
<proteinExistence type="predicted"/>
<name>A0A7R9EXM9_9NEOP</name>
<keyword evidence="2" id="KW-0723">Serine/threonine-protein kinase</keyword>
<sequence length="197" mass="21144">MASVPNQKSSSKHSKKRWERFVHSENQHLVSPEALDFLDKLLQYDHYDRLTAREAMEHPYFYPIVKDQNRMNIVSSSPTPIAGSGPVGGPSHSGNSIVSGLVPSSPIISPGTVPISTGAIQPVLVCKCTALPPSGRETGNDVLASKGYWLKCANTDRGSVQSRASGNARGPHPSLPVINAREDGERAGASYFTSHLA</sequence>
<dbReference type="AlphaFoldDB" id="A0A7R9EXM9"/>